<evidence type="ECO:0000256" key="1">
    <source>
        <dbReference type="SAM" id="MobiDB-lite"/>
    </source>
</evidence>
<keyword evidence="3" id="KW-1185">Reference proteome</keyword>
<organism evidence="2 3">
    <name type="scientific">Salix brachista</name>
    <dbReference type="NCBI Taxonomy" id="2182728"/>
    <lineage>
        <taxon>Eukaryota</taxon>
        <taxon>Viridiplantae</taxon>
        <taxon>Streptophyta</taxon>
        <taxon>Embryophyta</taxon>
        <taxon>Tracheophyta</taxon>
        <taxon>Spermatophyta</taxon>
        <taxon>Magnoliopsida</taxon>
        <taxon>eudicotyledons</taxon>
        <taxon>Gunneridae</taxon>
        <taxon>Pentapetalae</taxon>
        <taxon>rosids</taxon>
        <taxon>fabids</taxon>
        <taxon>Malpighiales</taxon>
        <taxon>Salicaceae</taxon>
        <taxon>Saliceae</taxon>
        <taxon>Salix</taxon>
    </lineage>
</organism>
<protein>
    <submittedName>
        <fullName evidence="2">Uncharacterized protein</fullName>
    </submittedName>
</protein>
<comment type="caution">
    <text evidence="2">The sequence shown here is derived from an EMBL/GenBank/DDBJ whole genome shotgun (WGS) entry which is preliminary data.</text>
</comment>
<proteinExistence type="predicted"/>
<gene>
    <name evidence="2" type="ORF">DKX38_020051</name>
</gene>
<feature type="compositionally biased region" description="Acidic residues" evidence="1">
    <location>
        <begin position="137"/>
        <end position="147"/>
    </location>
</feature>
<name>A0A5N5KI38_9ROSI</name>
<dbReference type="EMBL" id="VDCV01000013">
    <property type="protein sequence ID" value="KAB5529970.1"/>
    <property type="molecule type" value="Genomic_DNA"/>
</dbReference>
<accession>A0A5N5KI38</accession>
<feature type="region of interest" description="Disordered" evidence="1">
    <location>
        <begin position="137"/>
        <end position="158"/>
    </location>
</feature>
<sequence>MSSTRIDSTITAESTTLANPNNDDEPMFVVRVLLQRKCETMVSVAGGPQDLPVDEWQIAQHSAVVEIPSQLVTQPESCLVYLAYMISSFVFPCDSLSNYVASRIASFAGNLSRRGCFGFFLLAQVRVVEEIVDEVDINDDDDDDDHVDESNGAACASS</sequence>
<dbReference type="AlphaFoldDB" id="A0A5N5KI38"/>
<dbReference type="Proteomes" id="UP000326939">
    <property type="component" value="Chromosome 13"/>
</dbReference>
<reference evidence="3" key="1">
    <citation type="journal article" date="2019" name="Gigascience">
        <title>De novo genome assembly of the endangered Acer yangbiense, a plant species with extremely small populations endemic to Yunnan Province, China.</title>
        <authorList>
            <person name="Yang J."/>
            <person name="Wariss H.M."/>
            <person name="Tao L."/>
            <person name="Zhang R."/>
            <person name="Yun Q."/>
            <person name="Hollingsworth P."/>
            <person name="Dao Z."/>
            <person name="Luo G."/>
            <person name="Guo H."/>
            <person name="Ma Y."/>
            <person name="Sun W."/>
        </authorList>
    </citation>
    <scope>NUCLEOTIDE SEQUENCE [LARGE SCALE GENOMIC DNA]</scope>
    <source>
        <strain evidence="3">cv. br00</strain>
    </source>
</reference>
<evidence type="ECO:0000313" key="3">
    <source>
        <dbReference type="Proteomes" id="UP000326939"/>
    </source>
</evidence>
<evidence type="ECO:0000313" key="2">
    <source>
        <dbReference type="EMBL" id="KAB5529970.1"/>
    </source>
</evidence>